<feature type="signal peptide" evidence="1">
    <location>
        <begin position="1"/>
        <end position="22"/>
    </location>
</feature>
<protein>
    <submittedName>
        <fullName evidence="2">Uncharacterized protein</fullName>
    </submittedName>
</protein>
<dbReference type="AlphaFoldDB" id="A0A7J6G0X2"/>
<keyword evidence="1" id="KW-0732">Signal</keyword>
<accession>A0A7J6G0X2</accession>
<dbReference type="Proteomes" id="UP000525078">
    <property type="component" value="Unassembled WGS sequence"/>
</dbReference>
<proteinExistence type="predicted"/>
<dbReference type="PRINTS" id="PR01217">
    <property type="entry name" value="PRICHEXTENSN"/>
</dbReference>
<evidence type="ECO:0000313" key="2">
    <source>
        <dbReference type="EMBL" id="KAF4376588.1"/>
    </source>
</evidence>
<name>A0A7J6G0X2_CANSA</name>
<feature type="chain" id="PRO_5029602932" evidence="1">
    <location>
        <begin position="23"/>
        <end position="158"/>
    </location>
</feature>
<gene>
    <name evidence="2" type="ORF">F8388_025459</name>
</gene>
<reference evidence="2 3" key="1">
    <citation type="journal article" date="2020" name="bioRxiv">
        <title>Sequence and annotation of 42 cannabis genomes reveals extensive copy number variation in cannabinoid synthesis and pathogen resistance genes.</title>
        <authorList>
            <person name="Mckernan K.J."/>
            <person name="Helbert Y."/>
            <person name="Kane L.T."/>
            <person name="Ebling H."/>
            <person name="Zhang L."/>
            <person name="Liu B."/>
            <person name="Eaton Z."/>
            <person name="Mclaughlin S."/>
            <person name="Kingan S."/>
            <person name="Baybayan P."/>
            <person name="Concepcion G."/>
            <person name="Jordan M."/>
            <person name="Riva A."/>
            <person name="Barbazuk W."/>
            <person name="Harkins T."/>
        </authorList>
    </citation>
    <scope>NUCLEOTIDE SEQUENCE [LARGE SCALE GENOMIC DNA]</scope>
    <source>
        <strain evidence="3">cv. Jamaican Lion 4</strain>
        <tissue evidence="2">Leaf</tissue>
    </source>
</reference>
<evidence type="ECO:0000313" key="3">
    <source>
        <dbReference type="Proteomes" id="UP000525078"/>
    </source>
</evidence>
<sequence length="158" mass="16524">MALKSFLLLVTILLVTTEFVYADVPVTGTYPPKAPLAPVPPVKPPTPVTKPPTPVIKPPVPAPVYKPPVIVPPPVLKPPTPVAPPVVKPPTPVSPPAYKPPVSAPPPVSVNHCVQLGVQHIQGQILAKGHAKHVVTDADVFHQARTATGKNVVSAMLI</sequence>
<evidence type="ECO:0000256" key="1">
    <source>
        <dbReference type="SAM" id="SignalP"/>
    </source>
</evidence>
<dbReference type="EMBL" id="JAATIP010000084">
    <property type="protein sequence ID" value="KAF4376588.1"/>
    <property type="molecule type" value="Genomic_DNA"/>
</dbReference>
<comment type="caution">
    <text evidence="2">The sequence shown here is derived from an EMBL/GenBank/DDBJ whole genome shotgun (WGS) entry which is preliminary data.</text>
</comment>
<organism evidence="2 3">
    <name type="scientific">Cannabis sativa</name>
    <name type="common">Hemp</name>
    <name type="synonym">Marijuana</name>
    <dbReference type="NCBI Taxonomy" id="3483"/>
    <lineage>
        <taxon>Eukaryota</taxon>
        <taxon>Viridiplantae</taxon>
        <taxon>Streptophyta</taxon>
        <taxon>Embryophyta</taxon>
        <taxon>Tracheophyta</taxon>
        <taxon>Spermatophyta</taxon>
        <taxon>Magnoliopsida</taxon>
        <taxon>eudicotyledons</taxon>
        <taxon>Gunneridae</taxon>
        <taxon>Pentapetalae</taxon>
        <taxon>rosids</taxon>
        <taxon>fabids</taxon>
        <taxon>Rosales</taxon>
        <taxon>Cannabaceae</taxon>
        <taxon>Cannabis</taxon>
    </lineage>
</organism>